<keyword evidence="4" id="KW-1133">Transmembrane helix</keyword>
<sequence>MFTAAPPLAIGLFDRTCSAEVMMKYPALYKSSQNAEGFNAKVFWVWIFDAIYHSIILFWLTMLGIKQDVAWPNGRDGGYLMFGNLVYTYVVVTVCLKAGLEIELLDLACPPGHLGQHRHVDRVLAHLLQRLARAACTPPTWPDCI</sequence>
<keyword evidence="4" id="KW-0472">Membrane</keyword>
<dbReference type="GO" id="GO:0046872">
    <property type="term" value="F:metal ion binding"/>
    <property type="evidence" value="ECO:0007669"/>
    <property type="project" value="UniProtKB-KW"/>
</dbReference>
<dbReference type="GO" id="GO:0045332">
    <property type="term" value="P:phospholipid translocation"/>
    <property type="evidence" value="ECO:0007669"/>
    <property type="project" value="TreeGrafter"/>
</dbReference>
<accession>A0A0K8RA25</accession>
<keyword evidence="4" id="KW-0812">Transmembrane</keyword>
<organism evidence="6">
    <name type="scientific">Ixodes ricinus</name>
    <name type="common">Common tick</name>
    <name type="synonym">Acarus ricinus</name>
    <dbReference type="NCBI Taxonomy" id="34613"/>
    <lineage>
        <taxon>Eukaryota</taxon>
        <taxon>Metazoa</taxon>
        <taxon>Ecdysozoa</taxon>
        <taxon>Arthropoda</taxon>
        <taxon>Chelicerata</taxon>
        <taxon>Arachnida</taxon>
        <taxon>Acari</taxon>
        <taxon>Parasitiformes</taxon>
        <taxon>Ixodida</taxon>
        <taxon>Ixodoidea</taxon>
        <taxon>Ixodidae</taxon>
        <taxon>Ixodinae</taxon>
        <taxon>Ixodes</taxon>
    </lineage>
</organism>
<dbReference type="PANTHER" id="PTHR24092:SF150">
    <property type="entry name" value="PHOSPHOLIPID-TRANSPORTING ATPASE"/>
    <property type="match status" value="1"/>
</dbReference>
<dbReference type="GO" id="GO:0005802">
    <property type="term" value="C:trans-Golgi network"/>
    <property type="evidence" value="ECO:0007669"/>
    <property type="project" value="TreeGrafter"/>
</dbReference>
<dbReference type="AlphaFoldDB" id="A0A0K8RA25"/>
<proteinExistence type="evidence at transcript level"/>
<dbReference type="GO" id="GO:0005886">
    <property type="term" value="C:plasma membrane"/>
    <property type="evidence" value="ECO:0007669"/>
    <property type="project" value="TreeGrafter"/>
</dbReference>
<feature type="transmembrane region" description="Helical" evidence="4">
    <location>
        <begin position="43"/>
        <end position="65"/>
    </location>
</feature>
<comment type="subcellular location">
    <subcellularLocation>
        <location evidence="1">Membrane</location>
        <topology evidence="1">Multi-pass membrane protein</topology>
    </subcellularLocation>
</comment>
<reference evidence="6" key="1">
    <citation type="submission" date="2012-12" db="EMBL/GenBank/DDBJ databases">
        <title>Identification and characterization of a phenylalanine ammonia-lyase gene family in Isatis indigotica Fort.</title>
        <authorList>
            <person name="Liu Q."/>
            <person name="Chen J."/>
            <person name="Zhou X."/>
            <person name="Di P."/>
            <person name="Xiao Y."/>
            <person name="Xuan H."/>
            <person name="Zhang L."/>
            <person name="Chen W."/>
        </authorList>
    </citation>
    <scope>NUCLEOTIDE SEQUENCE</scope>
    <source>
        <tissue evidence="6">Salivary gland</tissue>
    </source>
</reference>
<evidence type="ECO:0000256" key="1">
    <source>
        <dbReference type="ARBA" id="ARBA00004141"/>
    </source>
</evidence>
<feature type="domain" description="P-type ATPase C-terminal" evidence="5">
    <location>
        <begin position="1"/>
        <end position="104"/>
    </location>
</feature>
<name>A0A0K8RA25_IXORI</name>
<dbReference type="GO" id="GO:0140326">
    <property type="term" value="F:ATPase-coupled intramembrane lipid transporter activity"/>
    <property type="evidence" value="ECO:0007669"/>
    <property type="project" value="TreeGrafter"/>
</dbReference>
<keyword evidence="3" id="KW-0460">Magnesium</keyword>
<evidence type="ECO:0000259" key="5">
    <source>
        <dbReference type="Pfam" id="PF16212"/>
    </source>
</evidence>
<evidence type="ECO:0000313" key="6">
    <source>
        <dbReference type="EMBL" id="JAA67995.1"/>
    </source>
</evidence>
<dbReference type="InterPro" id="IPR023298">
    <property type="entry name" value="ATPase_P-typ_TM_dom_sf"/>
</dbReference>
<keyword evidence="2" id="KW-0479">Metal-binding</keyword>
<evidence type="ECO:0000256" key="4">
    <source>
        <dbReference type="SAM" id="Phobius"/>
    </source>
</evidence>
<feature type="transmembrane region" description="Helical" evidence="4">
    <location>
        <begin position="77"/>
        <end position="100"/>
    </location>
</feature>
<dbReference type="InterPro" id="IPR032630">
    <property type="entry name" value="P_typ_ATPase_c"/>
</dbReference>
<evidence type="ECO:0000256" key="3">
    <source>
        <dbReference type="ARBA" id="ARBA00022842"/>
    </source>
</evidence>
<dbReference type="SUPFAM" id="SSF81665">
    <property type="entry name" value="Calcium ATPase, transmembrane domain M"/>
    <property type="match status" value="1"/>
</dbReference>
<dbReference type="EMBL" id="GADI01005813">
    <property type="protein sequence ID" value="JAA67995.1"/>
    <property type="molecule type" value="mRNA"/>
</dbReference>
<dbReference type="PANTHER" id="PTHR24092">
    <property type="entry name" value="PROBABLE PHOSPHOLIPID-TRANSPORTING ATPASE"/>
    <property type="match status" value="1"/>
</dbReference>
<evidence type="ECO:0000256" key="2">
    <source>
        <dbReference type="ARBA" id="ARBA00022723"/>
    </source>
</evidence>
<protein>
    <submittedName>
        <fullName evidence="6">Putative phospholipid-transporting atp</fullName>
    </submittedName>
</protein>
<dbReference type="Pfam" id="PF16212">
    <property type="entry name" value="PhoLip_ATPase_C"/>
    <property type="match status" value="1"/>
</dbReference>